<name>A0A1C7F6S9_9VIBR</name>
<evidence type="ECO:0000313" key="2">
    <source>
        <dbReference type="EMBL" id="ANU35670.1"/>
    </source>
</evidence>
<feature type="chain" id="PRO_5008885500" description="MatB fimbrillin" evidence="1">
    <location>
        <begin position="27"/>
        <end position="191"/>
    </location>
</feature>
<dbReference type="Proteomes" id="UP000092528">
    <property type="component" value="Chromosome 1"/>
</dbReference>
<evidence type="ECO:0000256" key="1">
    <source>
        <dbReference type="SAM" id="SignalP"/>
    </source>
</evidence>
<organism evidence="2 3">
    <name type="scientific">Vibrio scophthalmi</name>
    <dbReference type="NCBI Taxonomy" id="45658"/>
    <lineage>
        <taxon>Bacteria</taxon>
        <taxon>Pseudomonadati</taxon>
        <taxon>Pseudomonadota</taxon>
        <taxon>Gammaproteobacteria</taxon>
        <taxon>Vibrionales</taxon>
        <taxon>Vibrionaceae</taxon>
        <taxon>Vibrio</taxon>
    </lineage>
</organism>
<accession>A0A1C7F6S9</accession>
<dbReference type="STRING" id="45658.VSVS12_02808"/>
<sequence length="191" mass="18923">MNKKYLSALMSTVLLGAGLTSVAANAAPTNGNLSFTFSGTIPALPVEGGAWKFVQADGTTAYVPPSSIAFSAADTASGVQLTSTSESFYIKPNTGTFTGSSKITAMLTSNPTIAGTAIKASASSTVTTAITINGTAIRVGTVTDIATPTGSAAFLLTLGAVVDIPTAARNAAGGNITVTAPIRFAADITAP</sequence>
<reference evidence="2 3" key="1">
    <citation type="submission" date="2016-07" db="EMBL/GenBank/DDBJ databases">
        <title>Genome sequencing of Vibrio scophthalmi strain VS-05, an isolated from Paralichthys olivaceus.</title>
        <authorList>
            <person name="Han H.-J."/>
        </authorList>
    </citation>
    <scope>NUCLEOTIDE SEQUENCE [LARGE SCALE GENOMIC DNA]</scope>
    <source>
        <strain evidence="2 3">VS-05</strain>
    </source>
</reference>
<keyword evidence="1" id="KW-0732">Signal</keyword>
<dbReference type="EMBL" id="CP016414">
    <property type="protein sequence ID" value="ANU35670.1"/>
    <property type="molecule type" value="Genomic_DNA"/>
</dbReference>
<protein>
    <recommendedName>
        <fullName evidence="4">MatB fimbrillin</fullName>
    </recommendedName>
</protein>
<feature type="signal peptide" evidence="1">
    <location>
        <begin position="1"/>
        <end position="26"/>
    </location>
</feature>
<evidence type="ECO:0000313" key="3">
    <source>
        <dbReference type="Proteomes" id="UP000092528"/>
    </source>
</evidence>
<dbReference type="AlphaFoldDB" id="A0A1C7F6S9"/>
<gene>
    <name evidence="2" type="ORF">VSVS05_00537</name>
</gene>
<keyword evidence="3" id="KW-1185">Reference proteome</keyword>
<evidence type="ECO:0008006" key="4">
    <source>
        <dbReference type="Google" id="ProtNLM"/>
    </source>
</evidence>
<proteinExistence type="predicted"/>